<organism evidence="2 3">
    <name type="scientific">Heterodera trifolii</name>
    <dbReference type="NCBI Taxonomy" id="157864"/>
    <lineage>
        <taxon>Eukaryota</taxon>
        <taxon>Metazoa</taxon>
        <taxon>Ecdysozoa</taxon>
        <taxon>Nematoda</taxon>
        <taxon>Chromadorea</taxon>
        <taxon>Rhabditida</taxon>
        <taxon>Tylenchina</taxon>
        <taxon>Tylenchomorpha</taxon>
        <taxon>Tylenchoidea</taxon>
        <taxon>Heteroderidae</taxon>
        <taxon>Heteroderinae</taxon>
        <taxon>Heterodera</taxon>
    </lineage>
</organism>
<protein>
    <submittedName>
        <fullName evidence="2">Uncharacterized protein</fullName>
    </submittedName>
</protein>
<proteinExistence type="predicted"/>
<feature type="region of interest" description="Disordered" evidence="1">
    <location>
        <begin position="68"/>
        <end position="97"/>
    </location>
</feature>
<reference evidence="2 3" key="1">
    <citation type="submission" date="2024-10" db="EMBL/GenBank/DDBJ databases">
        <authorList>
            <person name="Kim D."/>
        </authorList>
    </citation>
    <scope>NUCLEOTIDE SEQUENCE [LARGE SCALE GENOMIC DNA]</scope>
    <source>
        <strain evidence="2">BH-2024</strain>
    </source>
</reference>
<name>A0ABD2LPY1_9BILA</name>
<dbReference type="InterPro" id="IPR036964">
    <property type="entry name" value="RASGEF_cat_dom_sf"/>
</dbReference>
<evidence type="ECO:0000313" key="3">
    <source>
        <dbReference type="Proteomes" id="UP001620626"/>
    </source>
</evidence>
<dbReference type="AlphaFoldDB" id="A0ABD2LPY1"/>
<gene>
    <name evidence="2" type="ORF">niasHT_002869</name>
</gene>
<dbReference type="InterPro" id="IPR023578">
    <property type="entry name" value="Ras_GEF_dom_sf"/>
</dbReference>
<dbReference type="SUPFAM" id="SSF48366">
    <property type="entry name" value="Ras GEF"/>
    <property type="match status" value="1"/>
</dbReference>
<feature type="compositionally biased region" description="Low complexity" evidence="1">
    <location>
        <begin position="75"/>
        <end position="90"/>
    </location>
</feature>
<dbReference type="EMBL" id="JBICBT010000330">
    <property type="protein sequence ID" value="KAL3117307.1"/>
    <property type="molecule type" value="Genomic_DNA"/>
</dbReference>
<dbReference type="Proteomes" id="UP001620626">
    <property type="component" value="Unassembled WGS sequence"/>
</dbReference>
<sequence length="506" mass="56290">MVAPEWKLYPDMTPDGLHNFEKRRKEFEVLAEIRLFQSAARSYTIQLDQAFCVWFHFLPALNEKECASGGVPHQSSPSPLSPSASVSSAPGAVEADERYARAQERAQMFGTGTENVPQIVEQLTLWYALFFRDFAHTNANSIALHWSLFVCHHRIRPQPTDENSKSNNSSRGFNLGTTAQNGCRELRALRNFSALQSEPVFRLKQCWALVSKVGIALHLRAGQCGRRWWRQAKGTAHFGDGGHRQSVDGGGGAKFGGGGLMNGGDGREVMEKGNVLDDPVELSRLLRQAERDHLRAAEQMRTLRKIVEKNAAAEKGVWFRDDKAAANSVSTYMSDLISNRGGGCLCNGTSIFIQEGLRNSFIGGSLGIKVMCNTLMESPLTPAECTSMVETIFQGAISISMELTSEDVLCNLVDKNCTEKTYNKTGPISCEYCKIMHAKAKKVAEHVDGMFLSLNVMCARLDTPEVKDHCEDHVFVITNNIKQTIKLYLDEKVAKKRCKYTFMCKK</sequence>
<evidence type="ECO:0000313" key="2">
    <source>
        <dbReference type="EMBL" id="KAL3117307.1"/>
    </source>
</evidence>
<keyword evidence="3" id="KW-1185">Reference proteome</keyword>
<accession>A0ABD2LPY1</accession>
<comment type="caution">
    <text evidence="2">The sequence shown here is derived from an EMBL/GenBank/DDBJ whole genome shotgun (WGS) entry which is preliminary data.</text>
</comment>
<dbReference type="Gene3D" id="1.10.840.10">
    <property type="entry name" value="Ras guanine-nucleotide exchange factors catalytic domain"/>
    <property type="match status" value="1"/>
</dbReference>
<evidence type="ECO:0000256" key="1">
    <source>
        <dbReference type="SAM" id="MobiDB-lite"/>
    </source>
</evidence>